<comment type="caution">
    <text evidence="1">The sequence shown here is derived from an EMBL/GenBank/DDBJ whole genome shotgun (WGS) entry which is preliminary data.</text>
</comment>
<evidence type="ECO:0000313" key="2">
    <source>
        <dbReference type="Proteomes" id="UP000805193"/>
    </source>
</evidence>
<evidence type="ECO:0000313" key="1">
    <source>
        <dbReference type="EMBL" id="KAG0415593.1"/>
    </source>
</evidence>
<sequence length="193" mass="19733">MGLVPYAGMPVGKCGESSGEDSSPTVIVGTDCVSSPGIEAVEVALGSAAATGELGGTSLGLRNQSIAVLVCSVVVITCAGHTRATAAYPGSYVLPRSYLSSPVHQTASPSTQQQYYTSHGGGGGGRKANTMYIIRSLNEGEMLQPESSSLSSGFDAYGGSAVQSAAFPGFGRQFSFGKPFLSGPLMTPWHMVR</sequence>
<dbReference type="Proteomes" id="UP000805193">
    <property type="component" value="Unassembled WGS sequence"/>
</dbReference>
<accession>A0AC60P7X1</accession>
<protein>
    <submittedName>
        <fullName evidence="1">Uncharacterized protein</fullName>
    </submittedName>
</protein>
<proteinExistence type="predicted"/>
<dbReference type="EMBL" id="JABSTQ010011052">
    <property type="protein sequence ID" value="KAG0415593.1"/>
    <property type="molecule type" value="Genomic_DNA"/>
</dbReference>
<keyword evidence="2" id="KW-1185">Reference proteome</keyword>
<name>A0AC60P7X1_IXOPE</name>
<gene>
    <name evidence="1" type="ORF">HPB47_007209</name>
</gene>
<reference evidence="1 2" key="1">
    <citation type="journal article" date="2020" name="Cell">
        <title>Large-Scale Comparative Analyses of Tick Genomes Elucidate Their Genetic Diversity and Vector Capacities.</title>
        <authorList>
            <consortium name="Tick Genome and Microbiome Consortium (TIGMIC)"/>
            <person name="Jia N."/>
            <person name="Wang J."/>
            <person name="Shi W."/>
            <person name="Du L."/>
            <person name="Sun Y."/>
            <person name="Zhan W."/>
            <person name="Jiang J.F."/>
            <person name="Wang Q."/>
            <person name="Zhang B."/>
            <person name="Ji P."/>
            <person name="Bell-Sakyi L."/>
            <person name="Cui X.M."/>
            <person name="Yuan T.T."/>
            <person name="Jiang B.G."/>
            <person name="Yang W.F."/>
            <person name="Lam T.T."/>
            <person name="Chang Q.C."/>
            <person name="Ding S.J."/>
            <person name="Wang X.J."/>
            <person name="Zhu J.G."/>
            <person name="Ruan X.D."/>
            <person name="Zhao L."/>
            <person name="Wei J.T."/>
            <person name="Ye R.Z."/>
            <person name="Que T.C."/>
            <person name="Du C.H."/>
            <person name="Zhou Y.H."/>
            <person name="Cheng J.X."/>
            <person name="Dai P.F."/>
            <person name="Guo W.B."/>
            <person name="Han X.H."/>
            <person name="Huang E.J."/>
            <person name="Li L.F."/>
            <person name="Wei W."/>
            <person name="Gao Y.C."/>
            <person name="Liu J.Z."/>
            <person name="Shao H.Z."/>
            <person name="Wang X."/>
            <person name="Wang C.C."/>
            <person name="Yang T.C."/>
            <person name="Huo Q.B."/>
            <person name="Li W."/>
            <person name="Chen H.Y."/>
            <person name="Chen S.E."/>
            <person name="Zhou L.G."/>
            <person name="Ni X.B."/>
            <person name="Tian J.H."/>
            <person name="Sheng Y."/>
            <person name="Liu T."/>
            <person name="Pan Y.S."/>
            <person name="Xia L.Y."/>
            <person name="Li J."/>
            <person name="Zhao F."/>
            <person name="Cao W.C."/>
        </authorList>
    </citation>
    <scope>NUCLEOTIDE SEQUENCE [LARGE SCALE GENOMIC DNA]</scope>
    <source>
        <strain evidence="1">Iper-2018</strain>
    </source>
</reference>
<organism evidence="1 2">
    <name type="scientific">Ixodes persulcatus</name>
    <name type="common">Taiga tick</name>
    <dbReference type="NCBI Taxonomy" id="34615"/>
    <lineage>
        <taxon>Eukaryota</taxon>
        <taxon>Metazoa</taxon>
        <taxon>Ecdysozoa</taxon>
        <taxon>Arthropoda</taxon>
        <taxon>Chelicerata</taxon>
        <taxon>Arachnida</taxon>
        <taxon>Acari</taxon>
        <taxon>Parasitiformes</taxon>
        <taxon>Ixodida</taxon>
        <taxon>Ixodoidea</taxon>
        <taxon>Ixodidae</taxon>
        <taxon>Ixodinae</taxon>
        <taxon>Ixodes</taxon>
    </lineage>
</organism>